<gene>
    <name evidence="1" type="ORF">SDC9_181789</name>
</gene>
<dbReference type="EMBL" id="VSSQ01087262">
    <property type="protein sequence ID" value="MPN34296.1"/>
    <property type="molecule type" value="Genomic_DNA"/>
</dbReference>
<dbReference type="AlphaFoldDB" id="A0A645H730"/>
<evidence type="ECO:0000313" key="1">
    <source>
        <dbReference type="EMBL" id="MPN34296.1"/>
    </source>
</evidence>
<accession>A0A645H730</accession>
<reference evidence="1" key="1">
    <citation type="submission" date="2019-08" db="EMBL/GenBank/DDBJ databases">
        <authorList>
            <person name="Kucharzyk K."/>
            <person name="Murdoch R.W."/>
            <person name="Higgins S."/>
            <person name="Loffler F."/>
        </authorList>
    </citation>
    <scope>NUCLEOTIDE SEQUENCE</scope>
</reference>
<comment type="caution">
    <text evidence="1">The sequence shown here is derived from an EMBL/GenBank/DDBJ whole genome shotgun (WGS) entry which is preliminary data.</text>
</comment>
<proteinExistence type="predicted"/>
<name>A0A645H730_9ZZZZ</name>
<sequence>MTIIHTGKFEGKLNASKTPVIAAEPSRMELPERFIIKRAIAHSKNKQAATEVSVTINAPKPK</sequence>
<protein>
    <submittedName>
        <fullName evidence="1">Uncharacterized protein</fullName>
    </submittedName>
</protein>
<organism evidence="1">
    <name type="scientific">bioreactor metagenome</name>
    <dbReference type="NCBI Taxonomy" id="1076179"/>
    <lineage>
        <taxon>unclassified sequences</taxon>
        <taxon>metagenomes</taxon>
        <taxon>ecological metagenomes</taxon>
    </lineage>
</organism>